<keyword evidence="2" id="KW-1185">Reference proteome</keyword>
<comment type="caution">
    <text evidence="1">The sequence shown here is derived from an EMBL/GenBank/DDBJ whole genome shotgun (WGS) entry which is preliminary data.</text>
</comment>
<evidence type="ECO:0000313" key="2">
    <source>
        <dbReference type="Proteomes" id="UP000232323"/>
    </source>
</evidence>
<protein>
    <submittedName>
        <fullName evidence="1">Uncharacterized protein</fullName>
    </submittedName>
</protein>
<sequence length="241" mass="26686">MEFIEKIQKDMHKGSEVVRDTFDQNIRYVAQTASGGVAILTELYNGVNSVSKGLIHQGQVILQTGIQEYQAIEQATFSTVTGGLQLAAANPYIAYPALGVGAFITVPYTRRVLYQMTLGRVKSPTATVARCDARLKAIKSKMELLSPIEKRVQSDILDGEAEYRSGLIKLRRARQELQHLYGLIGAEERSAAGVLKELRMVSSKTDDVLQLGLDAASQQDLLKRQRSRVNKGIYRIANMDI</sequence>
<dbReference type="STRING" id="1157962.A0A250XSH3"/>
<dbReference type="EMBL" id="BEGY01000219">
    <property type="protein sequence ID" value="GAX86041.1"/>
    <property type="molecule type" value="Genomic_DNA"/>
</dbReference>
<dbReference type="Proteomes" id="UP000232323">
    <property type="component" value="Unassembled WGS sequence"/>
</dbReference>
<dbReference type="InterPro" id="IPR053284">
    <property type="entry name" value="RGS1-HXK1_interactor"/>
</dbReference>
<proteinExistence type="predicted"/>
<accession>A0A250XSH3</accession>
<dbReference type="PANTHER" id="PTHR34554">
    <property type="entry name" value="RGS1-HXK1-INTERACTING PROTEIN 1"/>
    <property type="match status" value="1"/>
</dbReference>
<gene>
    <name evidence="1" type="ORF">CEUSTIGMA_g13456.t1</name>
</gene>
<organism evidence="1 2">
    <name type="scientific">Chlamydomonas eustigma</name>
    <dbReference type="NCBI Taxonomy" id="1157962"/>
    <lineage>
        <taxon>Eukaryota</taxon>
        <taxon>Viridiplantae</taxon>
        <taxon>Chlorophyta</taxon>
        <taxon>core chlorophytes</taxon>
        <taxon>Chlorophyceae</taxon>
        <taxon>CS clade</taxon>
        <taxon>Chlamydomonadales</taxon>
        <taxon>Chlamydomonadaceae</taxon>
        <taxon>Chlamydomonas</taxon>
    </lineage>
</organism>
<dbReference type="PANTHER" id="PTHR34554:SF2">
    <property type="entry name" value="RGS1-HXK1-INTERACTING PROTEIN 1"/>
    <property type="match status" value="1"/>
</dbReference>
<dbReference type="OrthoDB" id="1914410at2759"/>
<reference evidence="1 2" key="1">
    <citation type="submission" date="2017-08" db="EMBL/GenBank/DDBJ databases">
        <title>Acidophilic green algal genome provides insights into adaptation to an acidic environment.</title>
        <authorList>
            <person name="Hirooka S."/>
            <person name="Hirose Y."/>
            <person name="Kanesaki Y."/>
            <person name="Higuchi S."/>
            <person name="Fujiwara T."/>
            <person name="Onuma R."/>
            <person name="Era A."/>
            <person name="Ohbayashi R."/>
            <person name="Uzuka A."/>
            <person name="Nozaki H."/>
            <person name="Yoshikawa H."/>
            <person name="Miyagishima S.Y."/>
        </authorList>
    </citation>
    <scope>NUCLEOTIDE SEQUENCE [LARGE SCALE GENOMIC DNA]</scope>
    <source>
        <strain evidence="1 2">NIES-2499</strain>
    </source>
</reference>
<evidence type="ECO:0000313" key="1">
    <source>
        <dbReference type="EMBL" id="GAX86041.1"/>
    </source>
</evidence>
<name>A0A250XSH3_9CHLO</name>
<dbReference type="AlphaFoldDB" id="A0A250XSH3"/>